<reference evidence="6 7" key="1">
    <citation type="journal article" date="2014" name="Nat. Commun.">
        <title>Multiple recent horizontal transfers of a large genomic region in cheese making fungi.</title>
        <authorList>
            <person name="Cheeseman K."/>
            <person name="Ropars J."/>
            <person name="Renault P."/>
            <person name="Dupont J."/>
            <person name="Gouzy J."/>
            <person name="Branca A."/>
            <person name="Abraham A.L."/>
            <person name="Ceppi M."/>
            <person name="Conseiller E."/>
            <person name="Debuchy R."/>
            <person name="Malagnac F."/>
            <person name="Goarin A."/>
            <person name="Silar P."/>
            <person name="Lacoste S."/>
            <person name="Sallet E."/>
            <person name="Bensimon A."/>
            <person name="Giraud T."/>
            <person name="Brygoo Y."/>
        </authorList>
    </citation>
    <scope>NUCLEOTIDE SEQUENCE [LARGE SCALE GENOMIC DNA]</scope>
    <source>
        <strain evidence="7">FM 013</strain>
    </source>
</reference>
<dbReference type="SMART" id="SM00248">
    <property type="entry name" value="ANK"/>
    <property type="match status" value="13"/>
</dbReference>
<dbReference type="STRING" id="1429867.A0A0G4PJS0"/>
<dbReference type="SUPFAM" id="SSF52540">
    <property type="entry name" value="P-loop containing nucleoside triphosphate hydrolases"/>
    <property type="match status" value="1"/>
</dbReference>
<feature type="domain" description="GPI inositol-deacylase winged helix" evidence="4">
    <location>
        <begin position="471"/>
        <end position="547"/>
    </location>
</feature>
<dbReference type="InterPro" id="IPR051165">
    <property type="entry name" value="Multifunctional_ANK_Repeat"/>
</dbReference>
<feature type="repeat" description="ANK" evidence="3">
    <location>
        <begin position="878"/>
        <end position="906"/>
    </location>
</feature>
<dbReference type="InterPro" id="IPR002110">
    <property type="entry name" value="Ankyrin_rpt"/>
</dbReference>
<dbReference type="Gene3D" id="1.25.40.20">
    <property type="entry name" value="Ankyrin repeat-containing domain"/>
    <property type="match status" value="3"/>
</dbReference>
<dbReference type="Pfam" id="PF22939">
    <property type="entry name" value="WHD_GPIID"/>
    <property type="match status" value="1"/>
</dbReference>
<feature type="repeat" description="ANK" evidence="3">
    <location>
        <begin position="714"/>
        <end position="746"/>
    </location>
</feature>
<dbReference type="SUPFAM" id="SSF48403">
    <property type="entry name" value="Ankyrin repeat"/>
    <property type="match status" value="2"/>
</dbReference>
<dbReference type="Pfam" id="PF24883">
    <property type="entry name" value="NPHP3_N"/>
    <property type="match status" value="1"/>
</dbReference>
<dbReference type="Proteomes" id="UP000053732">
    <property type="component" value="Unassembled WGS sequence"/>
</dbReference>
<dbReference type="PRINTS" id="PR01415">
    <property type="entry name" value="ANKYRIN"/>
</dbReference>
<dbReference type="Gene3D" id="3.40.50.300">
    <property type="entry name" value="P-loop containing nucleotide triphosphate hydrolases"/>
    <property type="match status" value="1"/>
</dbReference>
<dbReference type="InterPro" id="IPR027417">
    <property type="entry name" value="P-loop_NTPase"/>
</dbReference>
<dbReference type="PROSITE" id="PS50297">
    <property type="entry name" value="ANK_REP_REGION"/>
    <property type="match status" value="6"/>
</dbReference>
<keyword evidence="7" id="KW-1185">Reference proteome</keyword>
<evidence type="ECO:0000256" key="1">
    <source>
        <dbReference type="ARBA" id="ARBA00022737"/>
    </source>
</evidence>
<dbReference type="InterPro" id="IPR056884">
    <property type="entry name" value="NPHP3-like_N"/>
</dbReference>
<evidence type="ECO:0000313" key="7">
    <source>
        <dbReference type="Proteomes" id="UP000053732"/>
    </source>
</evidence>
<sequence length="1276" mass="143056">MSFGYSTGDFLALLELANELRKRFQDAPTQYKDVSNDVKKLSNVLRVIEDYEPERNLSGPQTGSLELLSQSCHEVLDKLRDSLEKYSHVVSVDRSAKGSIQRAWKKITWDSKEAMYFHEKIESQINHFSLFLAESTLQVVRETRSMVASCTNGVNKILEDGDGKKRLKMLNWLSSNNPEVKHARIWKDRQENTGQWFLKSDKFLQWFVQDCGTPQERRTLFCHGDEGAGKTFISAIVVEELRQRLETDDNVGIASFYCDFHEPPTVYEILSSLLKQLLQKSTSQLSGLKSLYDALKKKERYPTEDEILGLLDSAISSLSRVFVVIDALDECRRSGGFEGILRKFFFLQKRHNLGLLVTSRSIPVIAELFQGNPWIRIHADDEDVSMCLRSGLRGFPAIQKTPGLQSEVIATITESSDGMFLLVRLQLESLHGYEVATAKSIRDKLKTLPTSLESAYRETMERIEGQPALHTKIARLVLAWVVWATRPLRSLELQHALAAALEEDSFDEDNLYRIEDIISMCVGIITIDGQRDIVQLQHYTRYEFLKNHWTEFFPDPHSQLTTMCISYMRHETLQVGNTASHSQLKDYLERFPFFEYSAKNWGYHARISYSNVKEQVHAFVQSDIALPQSLRVLFTDRYFSQTGQWCSIAVSPLHPAAYFGLEECILYFLANHVTRDMKDDGGQTALHWAARNGQVEAAELLLNHGLEANLADKKGKTALHYAADQDDSRLIKLLVHYKADMESTDMDGQTPLLTAVQDLKLESAQELVSLGASVKAMDSMHRSALHLSALGGNRSIPITKFLLARGACYESCDVENMIPMHYAIVQGSEETIEALIQAGACVDAGIVRKRWKRIEKSGRWNYDLSPGDQKASGTRTSHGLTPLHWAALIGHPAMIKYLLSKGADPNKCCQDGDTPLHLAIRADIIRNYNDAWNSSSWRIEILSDLVEAGSEEADGARHRVSEIRSAVIEVLLSHPSIDVDLQNEQLQTPLHLVACCKDVSMVSFSRLMSKKPDHSICNYKGQTPLHLASGAGKARMVKHLLAARASVDVLDSEGSSPLQYSVRSGKSTAAVVKLLLKCYDMTQLNSCTQKDGRGQNLLHHYLQTDAPSQKLILTLLNHGANVNEIDTEGNSPLSLYLRTSNLIFNRASICRFLLKNGASILWTDESGRNLAHVSMLANPWMPVDGVLSTLSEFGIDIAAKDSNNRGILHHGAMYGSVTQGVVDLLRGSGSLSLHDRDNDGRTPLSYAEAKLHLNRGLPWNRRELTLDVLLKAANGD</sequence>
<organism evidence="6 7">
    <name type="scientific">Penicillium camemberti (strain FM 013)</name>
    <dbReference type="NCBI Taxonomy" id="1429867"/>
    <lineage>
        <taxon>Eukaryota</taxon>
        <taxon>Fungi</taxon>
        <taxon>Dikarya</taxon>
        <taxon>Ascomycota</taxon>
        <taxon>Pezizomycotina</taxon>
        <taxon>Eurotiomycetes</taxon>
        <taxon>Eurotiomycetidae</taxon>
        <taxon>Eurotiales</taxon>
        <taxon>Aspergillaceae</taxon>
        <taxon>Penicillium</taxon>
    </lineage>
</organism>
<evidence type="ECO:0000259" key="5">
    <source>
        <dbReference type="Pfam" id="PF24883"/>
    </source>
</evidence>
<feature type="domain" description="Nephrocystin 3-like N-terminal" evidence="5">
    <location>
        <begin position="192"/>
        <end position="360"/>
    </location>
</feature>
<dbReference type="InterPro" id="IPR054471">
    <property type="entry name" value="GPIID_WHD"/>
</dbReference>
<evidence type="ECO:0000256" key="3">
    <source>
        <dbReference type="PROSITE-ProRule" id="PRU00023"/>
    </source>
</evidence>
<evidence type="ECO:0000256" key="2">
    <source>
        <dbReference type="ARBA" id="ARBA00023043"/>
    </source>
</evidence>
<dbReference type="InterPro" id="IPR036770">
    <property type="entry name" value="Ankyrin_rpt-contain_sf"/>
</dbReference>
<dbReference type="Pfam" id="PF12796">
    <property type="entry name" value="Ank_2"/>
    <property type="match status" value="3"/>
</dbReference>
<feature type="repeat" description="ANK" evidence="3">
    <location>
        <begin position="681"/>
        <end position="713"/>
    </location>
</feature>
<dbReference type="PANTHER" id="PTHR24123:SF33">
    <property type="entry name" value="PROTEIN HOS4"/>
    <property type="match status" value="1"/>
</dbReference>
<dbReference type="PANTHER" id="PTHR24123">
    <property type="entry name" value="ANKYRIN REPEAT-CONTAINING"/>
    <property type="match status" value="1"/>
</dbReference>
<proteinExistence type="predicted"/>
<evidence type="ECO:0000259" key="4">
    <source>
        <dbReference type="Pfam" id="PF22939"/>
    </source>
</evidence>
<feature type="repeat" description="ANK" evidence="3">
    <location>
        <begin position="1020"/>
        <end position="1052"/>
    </location>
</feature>
<dbReference type="AlphaFoldDB" id="A0A0G4PJS0"/>
<keyword evidence="1" id="KW-0677">Repeat</keyword>
<dbReference type="EMBL" id="HG793152">
    <property type="protein sequence ID" value="CRL26672.1"/>
    <property type="molecule type" value="Genomic_DNA"/>
</dbReference>
<feature type="repeat" description="ANK" evidence="3">
    <location>
        <begin position="815"/>
        <end position="844"/>
    </location>
</feature>
<name>A0A0G4PJS0_PENC3</name>
<protein>
    <submittedName>
        <fullName evidence="6">Ankyrin repeat-containing domain</fullName>
    </submittedName>
</protein>
<accession>A0A0G4PJS0</accession>
<feature type="repeat" description="ANK" evidence="3">
    <location>
        <begin position="747"/>
        <end position="779"/>
    </location>
</feature>
<dbReference type="Pfam" id="PF13857">
    <property type="entry name" value="Ank_5"/>
    <property type="match status" value="1"/>
</dbReference>
<keyword evidence="2 3" id="KW-0040">ANK repeat</keyword>
<dbReference type="PROSITE" id="PS50088">
    <property type="entry name" value="ANK_REPEAT"/>
    <property type="match status" value="6"/>
</dbReference>
<gene>
    <name evidence="6" type="ORF">PCAMFM013_S019g000089</name>
</gene>
<evidence type="ECO:0000313" key="6">
    <source>
        <dbReference type="EMBL" id="CRL26672.1"/>
    </source>
</evidence>